<organism evidence="2">
    <name type="scientific">Caenorhabditis brenneri</name>
    <name type="common">Nematode worm</name>
    <dbReference type="NCBI Taxonomy" id="135651"/>
    <lineage>
        <taxon>Eukaryota</taxon>
        <taxon>Metazoa</taxon>
        <taxon>Ecdysozoa</taxon>
        <taxon>Nematoda</taxon>
        <taxon>Chromadorea</taxon>
        <taxon>Rhabditida</taxon>
        <taxon>Rhabditina</taxon>
        <taxon>Rhabditomorpha</taxon>
        <taxon>Rhabditoidea</taxon>
        <taxon>Rhabditidae</taxon>
        <taxon>Peloderinae</taxon>
        <taxon>Caenorhabditis</taxon>
    </lineage>
</organism>
<dbReference type="Proteomes" id="UP000008068">
    <property type="component" value="Unassembled WGS sequence"/>
</dbReference>
<protein>
    <submittedName>
        <fullName evidence="1">Uncharacterized protein</fullName>
    </submittedName>
</protein>
<evidence type="ECO:0000313" key="1">
    <source>
        <dbReference type="EMBL" id="EGT36408.1"/>
    </source>
</evidence>
<dbReference type="HOGENOM" id="CLU_2656643_0_0_1"/>
<evidence type="ECO:0000313" key="2">
    <source>
        <dbReference type="Proteomes" id="UP000008068"/>
    </source>
</evidence>
<accession>G0NRX5</accession>
<name>G0NRX5_CAEBE</name>
<dbReference type="EMBL" id="GL379934">
    <property type="protein sequence ID" value="EGT36408.1"/>
    <property type="molecule type" value="Genomic_DNA"/>
</dbReference>
<keyword evidence="2" id="KW-1185">Reference proteome</keyword>
<reference evidence="2" key="1">
    <citation type="submission" date="2011-07" db="EMBL/GenBank/DDBJ databases">
        <authorList>
            <consortium name="Caenorhabditis brenneri Sequencing and Analysis Consortium"/>
            <person name="Wilson R.K."/>
        </authorList>
    </citation>
    <scope>NUCLEOTIDE SEQUENCE [LARGE SCALE GENOMIC DNA]</scope>
    <source>
        <strain evidence="2">PB2801</strain>
    </source>
</reference>
<gene>
    <name evidence="1" type="ORF">CAEBREN_15665</name>
</gene>
<sequence length="76" mass="8894">MRTKLWCYDLPKAQILCIYRSLGIRIDQCQEEKERQQNLIYDYNHQPESDDIANETMNGDIVYGGLDSLVQDTPLN</sequence>
<dbReference type="InParanoid" id="G0NRX5"/>
<proteinExistence type="predicted"/>
<dbReference type="AlphaFoldDB" id="G0NRX5"/>